<dbReference type="Gene3D" id="2.60.40.1190">
    <property type="match status" value="1"/>
</dbReference>
<keyword evidence="2" id="KW-0677">Repeat</keyword>
<evidence type="ECO:0000256" key="3">
    <source>
        <dbReference type="ARBA" id="ARBA00022801"/>
    </source>
</evidence>
<dbReference type="RefSeq" id="WP_129192324.1">
    <property type="nucleotide sequence ID" value="NZ_CP035491.1"/>
</dbReference>
<evidence type="ECO:0000256" key="5">
    <source>
        <dbReference type="ARBA" id="ARBA00023295"/>
    </source>
</evidence>
<dbReference type="PROSITE" id="PS51760">
    <property type="entry name" value="GH10_2"/>
    <property type="match status" value="1"/>
</dbReference>
<dbReference type="Gene3D" id="2.60.120.260">
    <property type="entry name" value="Galactose-binding domain-like"/>
    <property type="match status" value="3"/>
</dbReference>
<keyword evidence="6 7" id="KW-0624">Polysaccharide degradation</keyword>
<feature type="transmembrane region" description="Helical" evidence="9">
    <location>
        <begin position="1380"/>
        <end position="1399"/>
    </location>
</feature>
<dbReference type="PANTHER" id="PTHR31490:SF90">
    <property type="entry name" value="ENDO-1,4-BETA-XYLANASE A"/>
    <property type="match status" value="1"/>
</dbReference>
<evidence type="ECO:0000256" key="6">
    <source>
        <dbReference type="ARBA" id="ARBA00023326"/>
    </source>
</evidence>
<keyword evidence="9" id="KW-0812">Transmembrane</keyword>
<dbReference type="SUPFAM" id="SSF51445">
    <property type="entry name" value="(Trans)glycosidases"/>
    <property type="match status" value="1"/>
</dbReference>
<dbReference type="Pfam" id="PF06452">
    <property type="entry name" value="CBM9_1"/>
    <property type="match status" value="1"/>
</dbReference>
<dbReference type="Proteomes" id="UP000291259">
    <property type="component" value="Chromosome"/>
</dbReference>
<dbReference type="InterPro" id="IPR008979">
    <property type="entry name" value="Galactose-bd-like_sf"/>
</dbReference>
<keyword evidence="4 7" id="KW-0119">Carbohydrate metabolism</keyword>
<feature type="compositionally biased region" description="Low complexity" evidence="8">
    <location>
        <begin position="193"/>
        <end position="208"/>
    </location>
</feature>
<evidence type="ECO:0000256" key="7">
    <source>
        <dbReference type="RuleBase" id="RU361174"/>
    </source>
</evidence>
<dbReference type="SUPFAM" id="SSF49785">
    <property type="entry name" value="Galactose-binding domain-like"/>
    <property type="match status" value="3"/>
</dbReference>
<gene>
    <name evidence="12" type="ORF">ET445_17015</name>
</gene>
<dbReference type="Pfam" id="PF00331">
    <property type="entry name" value="Glyco_hydro_10"/>
    <property type="match status" value="1"/>
</dbReference>
<dbReference type="Gene3D" id="3.20.20.80">
    <property type="entry name" value="Glycosidases"/>
    <property type="match status" value="1"/>
</dbReference>
<keyword evidence="3 7" id="KW-0378">Hydrolase</keyword>
<protein>
    <recommendedName>
        <fullName evidence="7">Beta-xylanase</fullName>
        <ecNumber evidence="7">3.2.1.8</ecNumber>
    </recommendedName>
</protein>
<dbReference type="CDD" id="cd00005">
    <property type="entry name" value="CBM9_like_1"/>
    <property type="match status" value="1"/>
</dbReference>
<dbReference type="EMBL" id="CP035491">
    <property type="protein sequence ID" value="QAY74781.1"/>
    <property type="molecule type" value="Genomic_DNA"/>
</dbReference>
<dbReference type="SUPFAM" id="SSF49344">
    <property type="entry name" value="CBD9-like"/>
    <property type="match status" value="1"/>
</dbReference>
<dbReference type="KEGG" id="agf:ET445_17015"/>
<evidence type="ECO:0000259" key="11">
    <source>
        <dbReference type="PROSITE" id="PS51760"/>
    </source>
</evidence>
<feature type="domain" description="GH10" evidence="11">
    <location>
        <begin position="533"/>
        <end position="874"/>
    </location>
</feature>
<dbReference type="PRINTS" id="PR00134">
    <property type="entry name" value="GLHYDRLASE10"/>
</dbReference>
<dbReference type="EC" id="3.2.1.8" evidence="7"/>
<feature type="region of interest" description="Disordered" evidence="8">
    <location>
        <begin position="1346"/>
        <end position="1369"/>
    </location>
</feature>
<proteinExistence type="inferred from homology"/>
<dbReference type="InterPro" id="IPR003305">
    <property type="entry name" value="CenC_carb-bd"/>
</dbReference>
<keyword evidence="9" id="KW-1133">Transmembrane helix</keyword>
<keyword evidence="5 7" id="KW-0326">Glycosidase</keyword>
<evidence type="ECO:0000256" key="9">
    <source>
        <dbReference type="SAM" id="Phobius"/>
    </source>
</evidence>
<dbReference type="InterPro" id="IPR017853">
    <property type="entry name" value="GH"/>
</dbReference>
<dbReference type="OrthoDB" id="9815836at2"/>
<dbReference type="InterPro" id="IPR044846">
    <property type="entry name" value="GH10"/>
</dbReference>
<dbReference type="InterPro" id="IPR010502">
    <property type="entry name" value="Carb-bd_dom_fam9"/>
</dbReference>
<dbReference type="Pfam" id="PF02018">
    <property type="entry name" value="CBM_4_9"/>
    <property type="match status" value="2"/>
</dbReference>
<evidence type="ECO:0000256" key="4">
    <source>
        <dbReference type="ARBA" id="ARBA00023277"/>
    </source>
</evidence>
<reference evidence="12 13" key="1">
    <citation type="submission" date="2019-01" db="EMBL/GenBank/DDBJ databases">
        <title>Genome sequencing of strain FW100M-8.</title>
        <authorList>
            <person name="Heo J."/>
            <person name="Kim S.-J."/>
            <person name="Kim J.-S."/>
            <person name="Hong S.-B."/>
            <person name="Kwon S.-W."/>
        </authorList>
    </citation>
    <scope>NUCLEOTIDE SEQUENCE [LARGE SCALE GENOMIC DNA]</scope>
    <source>
        <strain evidence="12 13">FW100M-8</strain>
    </source>
</reference>
<accession>A0A4V0YHI0</accession>
<feature type="chain" id="PRO_5020230916" description="Beta-xylanase" evidence="10">
    <location>
        <begin position="41"/>
        <end position="1405"/>
    </location>
</feature>
<keyword evidence="10" id="KW-0732">Signal</keyword>
<evidence type="ECO:0000313" key="12">
    <source>
        <dbReference type="EMBL" id="QAY74781.1"/>
    </source>
</evidence>
<dbReference type="GO" id="GO:0000272">
    <property type="term" value="P:polysaccharide catabolic process"/>
    <property type="evidence" value="ECO:0007669"/>
    <property type="project" value="UniProtKB-KW"/>
</dbReference>
<comment type="catalytic activity">
    <reaction evidence="7">
        <text>Endohydrolysis of (1-&gt;4)-beta-D-xylosidic linkages in xylans.</text>
        <dbReference type="EC" id="3.2.1.8"/>
    </reaction>
</comment>
<feature type="region of interest" description="Disordered" evidence="8">
    <location>
        <begin position="190"/>
        <end position="238"/>
    </location>
</feature>
<evidence type="ECO:0000256" key="2">
    <source>
        <dbReference type="ARBA" id="ARBA00022737"/>
    </source>
</evidence>
<dbReference type="GO" id="GO:0030246">
    <property type="term" value="F:carbohydrate binding"/>
    <property type="evidence" value="ECO:0007669"/>
    <property type="project" value="InterPro"/>
</dbReference>
<name>A0A4V0YHI0_9MICO</name>
<dbReference type="GO" id="GO:0031176">
    <property type="term" value="F:endo-1,4-beta-xylanase activity"/>
    <property type="evidence" value="ECO:0007669"/>
    <property type="project" value="UniProtKB-EC"/>
</dbReference>
<dbReference type="PANTHER" id="PTHR31490">
    <property type="entry name" value="GLYCOSYL HYDROLASE"/>
    <property type="match status" value="1"/>
</dbReference>
<evidence type="ECO:0000256" key="1">
    <source>
        <dbReference type="ARBA" id="ARBA00007495"/>
    </source>
</evidence>
<organism evidence="12 13">
    <name type="scientific">Agromyces protaetiae</name>
    <dbReference type="NCBI Taxonomy" id="2509455"/>
    <lineage>
        <taxon>Bacteria</taxon>
        <taxon>Bacillati</taxon>
        <taxon>Actinomycetota</taxon>
        <taxon>Actinomycetes</taxon>
        <taxon>Micrococcales</taxon>
        <taxon>Microbacteriaceae</taxon>
        <taxon>Agromyces</taxon>
    </lineage>
</organism>
<keyword evidence="13" id="KW-1185">Reference proteome</keyword>
<keyword evidence="9" id="KW-0472">Membrane</keyword>
<comment type="similarity">
    <text evidence="1 7">Belongs to the glycosyl hydrolase 10 (cellulase F) family.</text>
</comment>
<dbReference type="SMART" id="SM00633">
    <property type="entry name" value="Glyco_10"/>
    <property type="match status" value="1"/>
</dbReference>
<sequence>MKWTPRSRTATGRLGTGVIAAALIAAPLTFVAGPVSPAAAADVQVLNSTFDDGSVGAWTGNDAATLTVVDSPDGTGKSLKVSNRKNKWDGAQIDLAPILQPDAPYTISFKARLADADQPASTVHFTVDDGSYTWVPKDTDTAIDATSWTTITGTYTLATGAKSGRMYLDTYRDGPFGDVLIDDVVITGPAKGDVPTDPTDPGTCTPKPARTVVDEDFSGETLDGTGLERDGGPTLSFEQVDGDSALRVTGRANDYDGVQTVTGKLADLVPGDTITVSSRVRLAGDTTATAAMRMVVAPQFKWLGAQPAVSASGWTTLTESWLVPADAKLTDAKVYVGSDARSDATAVYDYYVDDFSVSIQSPGCTTGGPAPGTKVIDEDFEDGLGDWKLREGGAAGGRVEASTIFAHGGTHSALVTERNSQGDGLGIDVTGALDPKATYELTAWVRFGEGQETDDVVLSLADTTAGSTSYKTLGTFTAVSNTGWTQVTASFQGTAADAALLYFETSYHGGDGTNTSDLFVDDIVVKVPEPPVIEDITPIKDTVDFPVGVAIDSRETAGAASELVLKHFDQVTPENFMKPEAWYSADHSFVTANAEADSLMTFAQENDLNVYGHVLVWHSQTPAWFFQDDSGTPLAADAAGKQALRDRMRTHIFDVAEYLSSKYGEFGSDTNPLRAFDVVNEVVDDGSAYADGLRRSEWYRILGEEYIDLAFEYANEAFNDVYAADGASHPIQLFINDYNTEQSGKQDRYFSLVERLLARGVPVDGVGHQFHVSLAMPVSALEGAIARFESLPVTQAVTELDVTTGTPESQALLIEQGYYFRDAFEAFRKHSDSLFSVTVWGLTDGRSWRKNSGAPLLFTDQLKSKPAYVGAVDGALPARLRTANVFAGDVALDADATSSPEWARLPLHAIDDESAFQARWSADHLTVFTTVTDASTDASDGVAFVVGDETYSVSRSGEVTGGGGADVADAVATERPSGYDVVVHLPLDAAVQGDAVQLDVQVTDGATTTAWNSPGVLGTLTLIEPLSYLEIAETATAPAIDGDVDAAWSGVDAVTTEKNTQGTGGAAATVRTLWKGDTLYVLAEVADPIVDVTGSDPWVQDSVELYVDPGNRKNGAYRYDDTQIRISAENAVSFGTGDEAFQRNRVQSATKLVDGGYVVEAAISLLEDGGAGTFQGLDFQVNDASNGARTSIRNWADPTGTGYQTTAHWGVGKLVAATTDPTDPGLPGTFEPITGDAPKPGDTFTVTVTGLPSETEVSLELRDAATPVARALARFAAPFSTIQPLAIAALAAPVTLGTTTTDASGTAVFQVTLPSDLAPGAYDLVVVGPEGEDLATTPLTVAAATPAAETPGGTGSDSGASPSGTAGSGGALAHTGVEPVLWLVLAALLAVGGFVLLVARRRRTA</sequence>
<feature type="signal peptide" evidence="10">
    <location>
        <begin position="1"/>
        <end position="40"/>
    </location>
</feature>
<evidence type="ECO:0000256" key="8">
    <source>
        <dbReference type="SAM" id="MobiDB-lite"/>
    </source>
</evidence>
<evidence type="ECO:0000256" key="10">
    <source>
        <dbReference type="SAM" id="SignalP"/>
    </source>
</evidence>
<evidence type="ECO:0000313" key="13">
    <source>
        <dbReference type="Proteomes" id="UP000291259"/>
    </source>
</evidence>
<dbReference type="NCBIfam" id="TIGR01167">
    <property type="entry name" value="LPXTG_anchor"/>
    <property type="match status" value="1"/>
</dbReference>
<dbReference type="InterPro" id="IPR001000">
    <property type="entry name" value="GH10_dom"/>
</dbReference>